<dbReference type="GO" id="GO:0005737">
    <property type="term" value="C:cytoplasm"/>
    <property type="evidence" value="ECO:0007669"/>
    <property type="project" value="UniProtKB-SubCell"/>
</dbReference>
<dbReference type="InterPro" id="IPR050399">
    <property type="entry name" value="HPr"/>
</dbReference>
<dbReference type="Pfam" id="PF00381">
    <property type="entry name" value="PTS-HPr"/>
    <property type="match status" value="1"/>
</dbReference>
<accession>A0A8J2XIZ5</accession>
<name>A0A8J2XIZ5_9BACI</name>
<keyword evidence="3" id="KW-0598">Phosphotransferase system</keyword>
<evidence type="ECO:0000313" key="5">
    <source>
        <dbReference type="EMBL" id="GFZ86288.1"/>
    </source>
</evidence>
<dbReference type="SUPFAM" id="SSF55594">
    <property type="entry name" value="HPr-like"/>
    <property type="match status" value="1"/>
</dbReference>
<dbReference type="InterPro" id="IPR000032">
    <property type="entry name" value="HPr-like"/>
</dbReference>
<proteinExistence type="predicted"/>
<keyword evidence="6" id="KW-1185">Reference proteome</keyword>
<dbReference type="NCBIfam" id="TIGR01003">
    <property type="entry name" value="PTS_HPr_family"/>
    <property type="match status" value="1"/>
</dbReference>
<evidence type="ECO:0000256" key="3">
    <source>
        <dbReference type="ARBA" id="ARBA00022683"/>
    </source>
</evidence>
<dbReference type="EMBL" id="BMEV01000066">
    <property type="protein sequence ID" value="GFZ86288.1"/>
    <property type="molecule type" value="Genomic_DNA"/>
</dbReference>
<sequence>MMEKAFTITDYSGLQEQSAAKLAEVASKFTSRLNLEYEDKMVDLKSEMGLISLGLEYQSGITIIAEGKDERDAMTVIEDTLMTTNIAK</sequence>
<dbReference type="PANTHER" id="PTHR33705">
    <property type="entry name" value="PHOSPHOCARRIER PROTEIN HPR"/>
    <property type="match status" value="1"/>
</dbReference>
<dbReference type="PRINTS" id="PR00107">
    <property type="entry name" value="PHOSPHOCPHPR"/>
</dbReference>
<dbReference type="InterPro" id="IPR035895">
    <property type="entry name" value="HPr-like_sf"/>
</dbReference>
<dbReference type="Proteomes" id="UP000602050">
    <property type="component" value="Unassembled WGS sequence"/>
</dbReference>
<evidence type="ECO:0000313" key="6">
    <source>
        <dbReference type="Proteomes" id="UP000602050"/>
    </source>
</evidence>
<reference evidence="5" key="1">
    <citation type="journal article" date="2014" name="Int. J. Syst. Evol. Microbiol.">
        <title>Complete genome sequence of Corynebacterium casei LMG S-19264T (=DSM 44701T), isolated from a smear-ripened cheese.</title>
        <authorList>
            <consortium name="US DOE Joint Genome Institute (JGI-PGF)"/>
            <person name="Walter F."/>
            <person name="Albersmeier A."/>
            <person name="Kalinowski J."/>
            <person name="Ruckert C."/>
        </authorList>
    </citation>
    <scope>NUCLEOTIDE SEQUENCE</scope>
    <source>
        <strain evidence="5">CGMCC 1.12360</strain>
    </source>
</reference>
<comment type="caution">
    <text evidence="5">The sequence shown here is derived from an EMBL/GenBank/DDBJ whole genome shotgun (WGS) entry which is preliminary data.</text>
</comment>
<evidence type="ECO:0000256" key="1">
    <source>
        <dbReference type="ARBA" id="ARBA00004496"/>
    </source>
</evidence>
<dbReference type="Gene3D" id="3.30.1340.10">
    <property type="entry name" value="HPr-like"/>
    <property type="match status" value="1"/>
</dbReference>
<feature type="domain" description="HPr" evidence="4">
    <location>
        <begin position="1"/>
        <end position="88"/>
    </location>
</feature>
<gene>
    <name evidence="5" type="ORF">GCM10010978_27810</name>
</gene>
<evidence type="ECO:0000259" key="4">
    <source>
        <dbReference type="PROSITE" id="PS51350"/>
    </source>
</evidence>
<dbReference type="AlphaFoldDB" id="A0A8J2XIZ5"/>
<evidence type="ECO:0000256" key="2">
    <source>
        <dbReference type="ARBA" id="ARBA00022490"/>
    </source>
</evidence>
<comment type="subcellular location">
    <subcellularLocation>
        <location evidence="1">Cytoplasm</location>
    </subcellularLocation>
</comment>
<dbReference type="PROSITE" id="PS51350">
    <property type="entry name" value="PTS_HPR_DOM"/>
    <property type="match status" value="1"/>
</dbReference>
<reference evidence="5" key="2">
    <citation type="submission" date="2020-09" db="EMBL/GenBank/DDBJ databases">
        <authorList>
            <person name="Sun Q."/>
            <person name="Zhou Y."/>
        </authorList>
    </citation>
    <scope>NUCLEOTIDE SEQUENCE</scope>
    <source>
        <strain evidence="5">CGMCC 1.12360</strain>
    </source>
</reference>
<protein>
    <recommendedName>
        <fullName evidence="4">HPr domain-containing protein</fullName>
    </recommendedName>
</protein>
<keyword evidence="2" id="KW-0963">Cytoplasm</keyword>
<dbReference type="RefSeq" id="WP_229733663.1">
    <property type="nucleotide sequence ID" value="NZ_BMEV01000066.1"/>
</dbReference>
<organism evidence="5 6">
    <name type="scientific">Compostibacillus humi</name>
    <dbReference type="NCBI Taxonomy" id="1245525"/>
    <lineage>
        <taxon>Bacteria</taxon>
        <taxon>Bacillati</taxon>
        <taxon>Bacillota</taxon>
        <taxon>Bacilli</taxon>
        <taxon>Bacillales</taxon>
        <taxon>Bacillaceae</taxon>
        <taxon>Compostibacillus</taxon>
    </lineage>
</organism>
<dbReference type="GO" id="GO:0009401">
    <property type="term" value="P:phosphoenolpyruvate-dependent sugar phosphotransferase system"/>
    <property type="evidence" value="ECO:0007669"/>
    <property type="project" value="UniProtKB-KW"/>
</dbReference>
<dbReference type="PANTHER" id="PTHR33705:SF2">
    <property type="entry name" value="PHOSPHOCARRIER PROTEIN NPR"/>
    <property type="match status" value="1"/>
</dbReference>